<keyword evidence="2" id="KW-0732">Signal</keyword>
<dbReference type="Proteomes" id="UP001150217">
    <property type="component" value="Unassembled WGS sequence"/>
</dbReference>
<gene>
    <name evidence="3" type="ORF">C8R41DRAFT_921996</name>
</gene>
<keyword evidence="4" id="KW-1185">Reference proteome</keyword>
<sequence length="118" mass="12828">MQFQFSTVFLFFVSYMIMLVVASPIPITAPSSSRGFVMARLPEPVDSPLAPLDNEARALDFIGTSPLAPLDAEARDILEPASSAGPPSDVEFRTLEPESLDETAPQVRERGCGRWACL</sequence>
<proteinExistence type="predicted"/>
<comment type="caution">
    <text evidence="3">The sequence shown here is derived from an EMBL/GenBank/DDBJ whole genome shotgun (WGS) entry which is preliminary data.</text>
</comment>
<feature type="signal peptide" evidence="2">
    <location>
        <begin position="1"/>
        <end position="22"/>
    </location>
</feature>
<evidence type="ECO:0000313" key="4">
    <source>
        <dbReference type="Proteomes" id="UP001150217"/>
    </source>
</evidence>
<reference evidence="3" key="1">
    <citation type="submission" date="2022-08" db="EMBL/GenBank/DDBJ databases">
        <title>A Global Phylogenomic Analysis of the Shiitake Genus Lentinula.</title>
        <authorList>
            <consortium name="DOE Joint Genome Institute"/>
            <person name="Sierra-Patev S."/>
            <person name="Min B."/>
            <person name="Naranjo-Ortiz M."/>
            <person name="Looney B."/>
            <person name="Konkel Z."/>
            <person name="Slot J.C."/>
            <person name="Sakamoto Y."/>
            <person name="Steenwyk J.L."/>
            <person name="Rokas A."/>
            <person name="Carro J."/>
            <person name="Camarero S."/>
            <person name="Ferreira P."/>
            <person name="Molpeceres G."/>
            <person name="Ruiz-Duenas F.J."/>
            <person name="Serrano A."/>
            <person name="Henrissat B."/>
            <person name="Drula E."/>
            <person name="Hughes K.W."/>
            <person name="Mata J.L."/>
            <person name="Ishikawa N.K."/>
            <person name="Vargas-Isla R."/>
            <person name="Ushijima S."/>
            <person name="Smith C.A."/>
            <person name="Ahrendt S."/>
            <person name="Andreopoulos W."/>
            <person name="He G."/>
            <person name="Labutti K."/>
            <person name="Lipzen A."/>
            <person name="Ng V."/>
            <person name="Riley R."/>
            <person name="Sandor L."/>
            <person name="Barry K."/>
            <person name="Martinez A.T."/>
            <person name="Xiao Y."/>
            <person name="Gibbons J.G."/>
            <person name="Terashima K."/>
            <person name="Grigoriev I.V."/>
            <person name="Hibbett D.S."/>
        </authorList>
    </citation>
    <scope>NUCLEOTIDE SEQUENCE</scope>
    <source>
        <strain evidence="3">RHP3577 ss4</strain>
    </source>
</reference>
<evidence type="ECO:0000256" key="2">
    <source>
        <dbReference type="SAM" id="SignalP"/>
    </source>
</evidence>
<protein>
    <recommendedName>
        <fullName evidence="5">Secreted protein</fullName>
    </recommendedName>
</protein>
<feature type="chain" id="PRO_5045356700" description="Secreted protein" evidence="2">
    <location>
        <begin position="23"/>
        <end position="118"/>
    </location>
</feature>
<evidence type="ECO:0000256" key="1">
    <source>
        <dbReference type="SAM" id="MobiDB-lite"/>
    </source>
</evidence>
<evidence type="ECO:0008006" key="5">
    <source>
        <dbReference type="Google" id="ProtNLM"/>
    </source>
</evidence>
<accession>A0ABQ8VDA8</accession>
<feature type="region of interest" description="Disordered" evidence="1">
    <location>
        <begin position="76"/>
        <end position="106"/>
    </location>
</feature>
<name>A0ABQ8VDA8_9AGAR</name>
<evidence type="ECO:0000313" key="3">
    <source>
        <dbReference type="EMBL" id="KAJ4483169.1"/>
    </source>
</evidence>
<dbReference type="EMBL" id="JANVFT010000056">
    <property type="protein sequence ID" value="KAJ4483169.1"/>
    <property type="molecule type" value="Genomic_DNA"/>
</dbReference>
<organism evidence="3 4">
    <name type="scientific">Lentinula lateritia</name>
    <dbReference type="NCBI Taxonomy" id="40482"/>
    <lineage>
        <taxon>Eukaryota</taxon>
        <taxon>Fungi</taxon>
        <taxon>Dikarya</taxon>
        <taxon>Basidiomycota</taxon>
        <taxon>Agaricomycotina</taxon>
        <taxon>Agaricomycetes</taxon>
        <taxon>Agaricomycetidae</taxon>
        <taxon>Agaricales</taxon>
        <taxon>Marasmiineae</taxon>
        <taxon>Omphalotaceae</taxon>
        <taxon>Lentinula</taxon>
    </lineage>
</organism>